<dbReference type="Proteomes" id="UP001519307">
    <property type="component" value="Unassembled WGS sequence"/>
</dbReference>
<gene>
    <name evidence="8" type="ORF">J2Z42_001374</name>
</gene>
<sequence>MDILQYESKIWATADLLRGSGIKESEWPSFMMPFFALAMIESRLVRMFDDLKAEIGEEAFNNMDKEDQYAIINDKGQGYNVYIFEHNKTLADICKNDKSFTIDFDAYLNGFDSETKDLLGVEASEGEKFLDIRGVITKLNAKKVLLGYTKIWSEIDLKFYNNSEITTLEEHIKRKWADMSAETAGEQYTPDDVIALISEIIASKIEESDTLLKIYDCTCGGGNMLFGVEDRIKEKFTRLTQTFGQDWNDALYALAKIESRFREDSKIEHGNTLVDDKFYNEEFDVVVANPPYGVSWKGYQKYIQNDKTGRFKYLPSVSDGQLLFMQHLISKMDANGVGVVVHNGSTLFSGDAGSGESNIRKWMFDMDIVEAIIQLPTDEFFNTGIYTYLWVLNKNKKLENKVMLINASEKFKPLKKNKGSKRKEVDETSRLEIVETLTKYKNNDYAKVFDKDFFYYNKQSIMLTNVDEYGNSFEARLPMATNKKTGMEERAKSLKLKPIKISNGEREITEFKITNFDTVKYNSLVEYFEQNIKPFIASLDYREQPLVVSTTKGKYWYDNEKDTLIRESNGEKEALGCGKIVVKAAFKRSTKTQPERIEIIVELTPDYQKDYEIIPYHEEQAENQEEIAAFMDKYITKPFTYLENTVGVEINFNKIFYKPEKLRKVGDILAEIDEIDSKLRQLEEELEL</sequence>
<keyword evidence="9" id="KW-1185">Reference proteome</keyword>
<organism evidence="8 9">
    <name type="scientific">Clostridium algifaecis</name>
    <dbReference type="NCBI Taxonomy" id="1472040"/>
    <lineage>
        <taxon>Bacteria</taxon>
        <taxon>Bacillati</taxon>
        <taxon>Bacillota</taxon>
        <taxon>Clostridia</taxon>
        <taxon>Eubacteriales</taxon>
        <taxon>Clostridiaceae</taxon>
        <taxon>Clostridium</taxon>
    </lineage>
</organism>
<reference evidence="8 9" key="1">
    <citation type="submission" date="2021-03" db="EMBL/GenBank/DDBJ databases">
        <title>Genomic Encyclopedia of Type Strains, Phase IV (KMG-IV): sequencing the most valuable type-strain genomes for metagenomic binning, comparative biology and taxonomic classification.</title>
        <authorList>
            <person name="Goeker M."/>
        </authorList>
    </citation>
    <scope>NUCLEOTIDE SEQUENCE [LARGE SCALE GENOMIC DNA]</scope>
    <source>
        <strain evidence="8 9">DSM 28783</strain>
    </source>
</reference>
<dbReference type="Gene3D" id="3.40.50.150">
    <property type="entry name" value="Vaccinia Virus protein VP39"/>
    <property type="match status" value="1"/>
</dbReference>
<comment type="catalytic activity">
    <reaction evidence="6">
        <text>a 2'-deoxyadenosine in DNA + S-adenosyl-L-methionine = an N(6)-methyl-2'-deoxyadenosine in DNA + S-adenosyl-L-homocysteine + H(+)</text>
        <dbReference type="Rhea" id="RHEA:15197"/>
        <dbReference type="Rhea" id="RHEA-COMP:12418"/>
        <dbReference type="Rhea" id="RHEA-COMP:12419"/>
        <dbReference type="ChEBI" id="CHEBI:15378"/>
        <dbReference type="ChEBI" id="CHEBI:57856"/>
        <dbReference type="ChEBI" id="CHEBI:59789"/>
        <dbReference type="ChEBI" id="CHEBI:90615"/>
        <dbReference type="ChEBI" id="CHEBI:90616"/>
        <dbReference type="EC" id="2.1.1.72"/>
    </reaction>
</comment>
<dbReference type="CDD" id="cd02440">
    <property type="entry name" value="AdoMet_MTases"/>
    <property type="match status" value="1"/>
</dbReference>
<evidence type="ECO:0000256" key="4">
    <source>
        <dbReference type="ARBA" id="ARBA00022691"/>
    </source>
</evidence>
<dbReference type="Pfam" id="PF02384">
    <property type="entry name" value="N6_Mtase"/>
    <property type="match status" value="1"/>
</dbReference>
<evidence type="ECO:0000256" key="6">
    <source>
        <dbReference type="ARBA" id="ARBA00047942"/>
    </source>
</evidence>
<evidence type="ECO:0000256" key="3">
    <source>
        <dbReference type="ARBA" id="ARBA00022679"/>
    </source>
</evidence>
<keyword evidence="2 8" id="KW-0489">Methyltransferase</keyword>
<feature type="domain" description="DNA methylase adenine-specific" evidence="7">
    <location>
        <begin position="170"/>
        <end position="447"/>
    </location>
</feature>
<dbReference type="EC" id="2.1.1.72" evidence="1"/>
<dbReference type="InterPro" id="IPR029063">
    <property type="entry name" value="SAM-dependent_MTases_sf"/>
</dbReference>
<protein>
    <recommendedName>
        <fullName evidence="1">site-specific DNA-methyltransferase (adenine-specific)</fullName>
        <ecNumber evidence="1">2.1.1.72</ecNumber>
    </recommendedName>
</protein>
<comment type="caution">
    <text evidence="8">The sequence shown here is derived from an EMBL/GenBank/DDBJ whole genome shotgun (WGS) entry which is preliminary data.</text>
</comment>
<dbReference type="InterPro" id="IPR051537">
    <property type="entry name" value="DNA_Adenine_Mtase"/>
</dbReference>
<evidence type="ECO:0000256" key="2">
    <source>
        <dbReference type="ARBA" id="ARBA00022603"/>
    </source>
</evidence>
<dbReference type="PRINTS" id="PR00507">
    <property type="entry name" value="N12N6MTFRASE"/>
</dbReference>
<dbReference type="SUPFAM" id="SSF53335">
    <property type="entry name" value="S-adenosyl-L-methionine-dependent methyltransferases"/>
    <property type="match status" value="1"/>
</dbReference>
<dbReference type="PROSITE" id="PS00092">
    <property type="entry name" value="N6_MTASE"/>
    <property type="match status" value="1"/>
</dbReference>
<evidence type="ECO:0000313" key="8">
    <source>
        <dbReference type="EMBL" id="MBP2032700.1"/>
    </source>
</evidence>
<proteinExistence type="predicted"/>
<name>A0ABS4KRP8_9CLOT</name>
<dbReference type="InterPro" id="IPR003356">
    <property type="entry name" value="DNA_methylase_A-5"/>
</dbReference>
<accession>A0ABS4KRP8</accession>
<evidence type="ECO:0000256" key="5">
    <source>
        <dbReference type="ARBA" id="ARBA00022747"/>
    </source>
</evidence>
<dbReference type="GO" id="GO:0032259">
    <property type="term" value="P:methylation"/>
    <property type="evidence" value="ECO:0007669"/>
    <property type="project" value="UniProtKB-KW"/>
</dbReference>
<keyword evidence="5" id="KW-0680">Restriction system</keyword>
<keyword evidence="4" id="KW-0949">S-adenosyl-L-methionine</keyword>
<dbReference type="PANTHER" id="PTHR42933">
    <property type="entry name" value="SLR6095 PROTEIN"/>
    <property type="match status" value="1"/>
</dbReference>
<dbReference type="GO" id="GO:0009007">
    <property type="term" value="F:site-specific DNA-methyltransferase (adenine-specific) activity"/>
    <property type="evidence" value="ECO:0007669"/>
    <property type="project" value="UniProtKB-EC"/>
</dbReference>
<dbReference type="InterPro" id="IPR002052">
    <property type="entry name" value="DNA_methylase_N6_adenine_CS"/>
</dbReference>
<dbReference type="EMBL" id="JAGGLM010000006">
    <property type="protein sequence ID" value="MBP2032700.1"/>
    <property type="molecule type" value="Genomic_DNA"/>
</dbReference>
<evidence type="ECO:0000256" key="1">
    <source>
        <dbReference type="ARBA" id="ARBA00011900"/>
    </source>
</evidence>
<evidence type="ECO:0000259" key="7">
    <source>
        <dbReference type="Pfam" id="PF02384"/>
    </source>
</evidence>
<dbReference type="PANTHER" id="PTHR42933:SF3">
    <property type="entry name" value="TYPE I RESTRICTION ENZYME MJAVIII METHYLASE SUBUNIT"/>
    <property type="match status" value="1"/>
</dbReference>
<evidence type="ECO:0000313" key="9">
    <source>
        <dbReference type="Proteomes" id="UP001519307"/>
    </source>
</evidence>
<dbReference type="RefSeq" id="WP_209701873.1">
    <property type="nucleotide sequence ID" value="NZ_JAGGLM010000006.1"/>
</dbReference>
<keyword evidence="3 8" id="KW-0808">Transferase</keyword>